<evidence type="ECO:0000256" key="1">
    <source>
        <dbReference type="SAM" id="MobiDB-lite"/>
    </source>
</evidence>
<comment type="caution">
    <text evidence="2">The sequence shown here is derived from an EMBL/GenBank/DDBJ whole genome shotgun (WGS) entry which is preliminary data.</text>
</comment>
<sequence>MANREVKINEFLCFVQNKIDILDDLSVVQICESNFKEIVIENGKSELYGLIPESGRCILRKGEDKKKKDIKDVIKVLKETPTATQPIFVAQDLNLLPPVTFDYIDVTRLLKDIVILKTELQSLRNDTVSKSELKDFETKISADLQNMSSSVQQLDKQQCVLSPIPTPSQKNSPKRLRKGIISDSSDKEKLTQSQRSDGYPSHSRHSQPSQQHTEPVRVPSYRDIALLPSTSAMPTRAPLQANITRQDRNNMHEDSFTLVERKKRNKRNNNMNGTAQQPSKLQVAQLPAIIYVSRLMKTTTVDDIKEHIREMKEDCIQVELLKQNYETSFNSFKVIVDQLKLSTFLCSDFWPTGVKYRRFRDSAAYAKKQLTN</sequence>
<evidence type="ECO:0000313" key="2">
    <source>
        <dbReference type="EMBL" id="KAG7299093.1"/>
    </source>
</evidence>
<dbReference type="EMBL" id="JAHIBW010000023">
    <property type="protein sequence ID" value="KAG7299093.1"/>
    <property type="molecule type" value="Genomic_DNA"/>
</dbReference>
<name>A0ABQ7Q5A6_PLUXY</name>
<proteinExistence type="predicted"/>
<gene>
    <name evidence="2" type="ORF">JYU34_017591</name>
</gene>
<accession>A0ABQ7Q5A6</accession>
<organism evidence="2 3">
    <name type="scientific">Plutella xylostella</name>
    <name type="common">Diamondback moth</name>
    <name type="synonym">Plutella maculipennis</name>
    <dbReference type="NCBI Taxonomy" id="51655"/>
    <lineage>
        <taxon>Eukaryota</taxon>
        <taxon>Metazoa</taxon>
        <taxon>Ecdysozoa</taxon>
        <taxon>Arthropoda</taxon>
        <taxon>Hexapoda</taxon>
        <taxon>Insecta</taxon>
        <taxon>Pterygota</taxon>
        <taxon>Neoptera</taxon>
        <taxon>Endopterygota</taxon>
        <taxon>Lepidoptera</taxon>
        <taxon>Glossata</taxon>
        <taxon>Ditrysia</taxon>
        <taxon>Yponomeutoidea</taxon>
        <taxon>Plutellidae</taxon>
        <taxon>Plutella</taxon>
    </lineage>
</organism>
<evidence type="ECO:0000313" key="3">
    <source>
        <dbReference type="Proteomes" id="UP000823941"/>
    </source>
</evidence>
<evidence type="ECO:0008006" key="4">
    <source>
        <dbReference type="Google" id="ProtNLM"/>
    </source>
</evidence>
<reference evidence="2 3" key="1">
    <citation type="submission" date="2021-06" db="EMBL/GenBank/DDBJ databases">
        <title>A haploid diamondback moth (Plutella xylostella L.) genome assembly resolves 31 chromosomes and identifies a diamide resistance mutation.</title>
        <authorList>
            <person name="Ward C.M."/>
            <person name="Perry K.D."/>
            <person name="Baker G."/>
            <person name="Powis K."/>
            <person name="Heckel D.G."/>
            <person name="Baxter S.W."/>
        </authorList>
    </citation>
    <scope>NUCLEOTIDE SEQUENCE [LARGE SCALE GENOMIC DNA]</scope>
    <source>
        <strain evidence="2 3">LV</strain>
        <tissue evidence="2">Single pupa</tissue>
    </source>
</reference>
<dbReference type="Proteomes" id="UP000823941">
    <property type="component" value="Chromosome 23"/>
</dbReference>
<protein>
    <recommendedName>
        <fullName evidence="4">Mutant cadherin</fullName>
    </recommendedName>
</protein>
<feature type="region of interest" description="Disordered" evidence="1">
    <location>
        <begin position="162"/>
        <end position="219"/>
    </location>
</feature>
<keyword evidence="3" id="KW-1185">Reference proteome</keyword>